<keyword evidence="1" id="KW-0472">Membrane</keyword>
<dbReference type="OrthoDB" id="5766000at2"/>
<dbReference type="Proteomes" id="UP000275719">
    <property type="component" value="Unassembled WGS sequence"/>
</dbReference>
<dbReference type="AlphaFoldDB" id="A0A3P3VX51"/>
<feature type="transmembrane region" description="Helical" evidence="1">
    <location>
        <begin position="36"/>
        <end position="57"/>
    </location>
</feature>
<proteinExistence type="predicted"/>
<reference evidence="2 3" key="1">
    <citation type="submission" date="2018-11" db="EMBL/GenBank/DDBJ databases">
        <title>Flavobacterium sp. nov., YIM 102701-2 draft genome.</title>
        <authorList>
            <person name="Li G."/>
            <person name="Jiang Y."/>
        </authorList>
    </citation>
    <scope>NUCLEOTIDE SEQUENCE [LARGE SCALE GENOMIC DNA]</scope>
    <source>
        <strain evidence="2 3">YIM 102701-2</strain>
    </source>
</reference>
<accession>A0A3P3VX51</accession>
<feature type="transmembrane region" description="Helical" evidence="1">
    <location>
        <begin position="136"/>
        <end position="154"/>
    </location>
</feature>
<dbReference type="InterPro" id="IPR025250">
    <property type="entry name" value="DUF4199"/>
</dbReference>
<dbReference type="RefSeq" id="WP_125020219.1">
    <property type="nucleotide sequence ID" value="NZ_RQVQ01000057.1"/>
</dbReference>
<feature type="transmembrane region" description="Helical" evidence="1">
    <location>
        <begin position="7"/>
        <end position="24"/>
    </location>
</feature>
<sequence length="174" mass="20275">MKKIGIEIKWGAIITTFYCIWAYIENATGNHKDFSNIIIFGLLFILILILMSIMAFFDKKINFYDGKWDFKQAFRFGLFLTGITAMLNPIAHYIIHNSISPEYFSNLIEYQVAKGRETKEVLVKTYNFDSTMYQNMRDILSFGIVLSTALAYFLKTKNYKSPIKVVELKSKKKK</sequence>
<protein>
    <submittedName>
        <fullName evidence="2">DUF4199 domain-containing protein</fullName>
    </submittedName>
</protein>
<organism evidence="2 3">
    <name type="scientific">Paenimyroides tangerinum</name>
    <dbReference type="NCBI Taxonomy" id="2488728"/>
    <lineage>
        <taxon>Bacteria</taxon>
        <taxon>Pseudomonadati</taxon>
        <taxon>Bacteroidota</taxon>
        <taxon>Flavobacteriia</taxon>
        <taxon>Flavobacteriales</taxon>
        <taxon>Flavobacteriaceae</taxon>
        <taxon>Paenimyroides</taxon>
    </lineage>
</organism>
<evidence type="ECO:0000313" key="3">
    <source>
        <dbReference type="Proteomes" id="UP000275719"/>
    </source>
</evidence>
<evidence type="ECO:0000256" key="1">
    <source>
        <dbReference type="SAM" id="Phobius"/>
    </source>
</evidence>
<dbReference type="EMBL" id="RQVQ01000057">
    <property type="protein sequence ID" value="RRJ87365.1"/>
    <property type="molecule type" value="Genomic_DNA"/>
</dbReference>
<feature type="transmembrane region" description="Helical" evidence="1">
    <location>
        <begin position="77"/>
        <end position="95"/>
    </location>
</feature>
<evidence type="ECO:0000313" key="2">
    <source>
        <dbReference type="EMBL" id="RRJ87365.1"/>
    </source>
</evidence>
<dbReference type="Pfam" id="PF13858">
    <property type="entry name" value="DUF4199"/>
    <property type="match status" value="1"/>
</dbReference>
<keyword evidence="3" id="KW-1185">Reference proteome</keyword>
<comment type="caution">
    <text evidence="2">The sequence shown here is derived from an EMBL/GenBank/DDBJ whole genome shotgun (WGS) entry which is preliminary data.</text>
</comment>
<keyword evidence="1" id="KW-1133">Transmembrane helix</keyword>
<gene>
    <name evidence="2" type="ORF">EG240_15280</name>
</gene>
<keyword evidence="1" id="KW-0812">Transmembrane</keyword>
<name>A0A3P3VX51_9FLAO</name>